<protein>
    <submittedName>
        <fullName evidence="3">Uncharacterized protein</fullName>
    </submittedName>
</protein>
<dbReference type="OrthoDB" id="1927968at2759"/>
<gene>
    <name evidence="3" type="primary">LOC112286700</name>
</gene>
<sequence length="607" mass="64998">MLSSIYLSVKLMARGGCCWSGPFCLGSLSRKNKKRIVPATRVHDGTAQPSDPQGQFAFLLAPPSSPASYANSMAPSSVQSPYYPSSCPVPQGGGSRIPLETQSNMFAVGPYAHETALVSPPVFSTFTTAPSTAPFTPPPELAAHFTTPSSPDVPFAKLLGSSFSEQRTTKREAEPPYSASPFASPDYYQQDHHPQDDLQVGYQLYPGSPLGRLISPAGTTGASTPFAAGGTTGTNTPHAESDNPTPLTVLPAVVSTLPNLEHQVAEGLHQRSILDSQCGPGEPLSDSGRERHGSFDSHSRFMVAMIHERDGSDSNSNSYGHERYSGSLTGLNDVLEGRNRYTKLKQDKGPRSSSLRSHEKEDDIQEEDLLELPMLLGSESSHGGSRASRSPSSRSKVQSKAGSRVGSRVESKAASRVGSKAGSDALKDWDHNEDNLLEYALSLLEGTDGKRPGTIGWAPVDTSLPRESEGPIQSSSTTRNETEENEKDTVYKSIKNGKGSDNVPQQVVGAGAKEVSEGTITPVGHHGSAPDCCSRCESLVSQCEQLSVALKEARRKQQEKDRLAEEREKQIRHLTQLLQSGGLQKFVGDFPKAANQVGEGNNVKDIS</sequence>
<accession>A0A7I4FWK8</accession>
<evidence type="ECO:0000256" key="2">
    <source>
        <dbReference type="SAM" id="MobiDB-lite"/>
    </source>
</evidence>
<evidence type="ECO:0000256" key="1">
    <source>
        <dbReference type="SAM" id="Coils"/>
    </source>
</evidence>
<keyword evidence="4" id="KW-1185">Reference proteome</keyword>
<evidence type="ECO:0000313" key="3">
    <source>
        <dbReference type="EnsemblPlants" id="Pp3c9_7640V3.10"/>
    </source>
</evidence>
<feature type="region of interest" description="Disordered" evidence="2">
    <location>
        <begin position="271"/>
        <end position="295"/>
    </location>
</feature>
<feature type="compositionally biased region" description="Low complexity" evidence="2">
    <location>
        <begin position="377"/>
        <end position="395"/>
    </location>
</feature>
<feature type="region of interest" description="Disordered" evidence="2">
    <location>
        <begin position="448"/>
        <end position="487"/>
    </location>
</feature>
<reference evidence="3 4" key="2">
    <citation type="journal article" date="2018" name="Plant J.">
        <title>The Physcomitrella patens chromosome-scale assembly reveals moss genome structure and evolution.</title>
        <authorList>
            <person name="Lang D."/>
            <person name="Ullrich K.K."/>
            <person name="Murat F."/>
            <person name="Fuchs J."/>
            <person name="Jenkins J."/>
            <person name="Haas F.B."/>
            <person name="Piednoel M."/>
            <person name="Gundlach H."/>
            <person name="Van Bel M."/>
            <person name="Meyberg R."/>
            <person name="Vives C."/>
            <person name="Morata J."/>
            <person name="Symeonidi A."/>
            <person name="Hiss M."/>
            <person name="Muchero W."/>
            <person name="Kamisugi Y."/>
            <person name="Saleh O."/>
            <person name="Blanc G."/>
            <person name="Decker E.L."/>
            <person name="van Gessel N."/>
            <person name="Grimwood J."/>
            <person name="Hayes R.D."/>
            <person name="Graham S.W."/>
            <person name="Gunter L.E."/>
            <person name="McDaniel S.F."/>
            <person name="Hoernstein S.N.W."/>
            <person name="Larsson A."/>
            <person name="Li F.W."/>
            <person name="Perroud P.F."/>
            <person name="Phillips J."/>
            <person name="Ranjan P."/>
            <person name="Rokshar D.S."/>
            <person name="Rothfels C.J."/>
            <person name="Schneider L."/>
            <person name="Shu S."/>
            <person name="Stevenson D.W."/>
            <person name="Thummler F."/>
            <person name="Tillich M."/>
            <person name="Villarreal Aguilar J.C."/>
            <person name="Widiez T."/>
            <person name="Wong G.K."/>
            <person name="Wymore A."/>
            <person name="Zhang Y."/>
            <person name="Zimmer A.D."/>
            <person name="Quatrano R.S."/>
            <person name="Mayer K.F.X."/>
            <person name="Goodstein D."/>
            <person name="Casacuberta J.M."/>
            <person name="Vandepoele K."/>
            <person name="Reski R."/>
            <person name="Cuming A.C."/>
            <person name="Tuskan G.A."/>
            <person name="Maumus F."/>
            <person name="Salse J."/>
            <person name="Schmutz J."/>
            <person name="Rensing S.A."/>
        </authorList>
    </citation>
    <scope>NUCLEOTIDE SEQUENCE [LARGE SCALE GENOMIC DNA]</scope>
    <source>
        <strain evidence="3 4">cv. Gransden 2004</strain>
    </source>
</reference>
<dbReference type="Gramene" id="Pp3c9_7640V3.6">
    <property type="protein sequence ID" value="Pp3c9_7640V3.6"/>
    <property type="gene ID" value="Pp3c9_7640"/>
</dbReference>
<dbReference type="EMBL" id="ABEU02000009">
    <property type="status" value="NOT_ANNOTATED_CDS"/>
    <property type="molecule type" value="Genomic_DNA"/>
</dbReference>
<dbReference type="EnsemblPlants" id="Pp3c9_7640V3.7">
    <property type="protein sequence ID" value="Pp3c9_7640V3.7"/>
    <property type="gene ID" value="Pp3c9_7640"/>
</dbReference>
<dbReference type="PANTHER" id="PTHR31798">
    <property type="entry name" value="HYDROXYPROLINE-RICH GLYCOPROTEIN-LIKE"/>
    <property type="match status" value="1"/>
</dbReference>
<dbReference type="Gramene" id="Pp3c9_7640V3.7">
    <property type="protein sequence ID" value="Pp3c9_7640V3.7"/>
    <property type="gene ID" value="Pp3c9_7640"/>
</dbReference>
<dbReference type="PANTHER" id="PTHR31798:SF10">
    <property type="entry name" value="OS02G0822000 PROTEIN"/>
    <property type="match status" value="1"/>
</dbReference>
<reference evidence="3" key="3">
    <citation type="submission" date="2020-12" db="UniProtKB">
        <authorList>
            <consortium name="EnsemblPlants"/>
        </authorList>
    </citation>
    <scope>IDENTIFICATION</scope>
</reference>
<dbReference type="EnsemblPlants" id="Pp3c9_7640V3.10">
    <property type="protein sequence ID" value="Pp3c9_7640V3.10"/>
    <property type="gene ID" value="Pp3c9_7640"/>
</dbReference>
<feature type="region of interest" description="Disordered" evidence="2">
    <location>
        <begin position="211"/>
        <end position="245"/>
    </location>
</feature>
<feature type="coiled-coil region" evidence="1">
    <location>
        <begin position="536"/>
        <end position="573"/>
    </location>
</feature>
<reference evidence="3 4" key="1">
    <citation type="journal article" date="2008" name="Science">
        <title>The Physcomitrella genome reveals evolutionary insights into the conquest of land by plants.</title>
        <authorList>
            <person name="Rensing S."/>
            <person name="Lang D."/>
            <person name="Zimmer A."/>
            <person name="Terry A."/>
            <person name="Salamov A."/>
            <person name="Shapiro H."/>
            <person name="Nishiyama T."/>
            <person name="Perroud P.-F."/>
            <person name="Lindquist E."/>
            <person name="Kamisugi Y."/>
            <person name="Tanahashi T."/>
            <person name="Sakakibara K."/>
            <person name="Fujita T."/>
            <person name="Oishi K."/>
            <person name="Shin-I T."/>
            <person name="Kuroki Y."/>
            <person name="Toyoda A."/>
            <person name="Suzuki Y."/>
            <person name="Hashimoto A."/>
            <person name="Yamaguchi K."/>
            <person name="Sugano A."/>
            <person name="Kohara Y."/>
            <person name="Fujiyama A."/>
            <person name="Anterola A."/>
            <person name="Aoki S."/>
            <person name="Ashton N."/>
            <person name="Barbazuk W.B."/>
            <person name="Barker E."/>
            <person name="Bennetzen J."/>
            <person name="Bezanilla M."/>
            <person name="Blankenship R."/>
            <person name="Cho S.H."/>
            <person name="Dutcher S."/>
            <person name="Estelle M."/>
            <person name="Fawcett J.A."/>
            <person name="Gundlach H."/>
            <person name="Hanada K."/>
            <person name="Heyl A."/>
            <person name="Hicks K.A."/>
            <person name="Hugh J."/>
            <person name="Lohr M."/>
            <person name="Mayer K."/>
            <person name="Melkozernov A."/>
            <person name="Murata T."/>
            <person name="Nelson D."/>
            <person name="Pils B."/>
            <person name="Prigge M."/>
            <person name="Reiss B."/>
            <person name="Renner T."/>
            <person name="Rombauts S."/>
            <person name="Rushton P."/>
            <person name="Sanderfoot A."/>
            <person name="Schween G."/>
            <person name="Shiu S.-H."/>
            <person name="Stueber K."/>
            <person name="Theodoulou F.L."/>
            <person name="Tu H."/>
            <person name="Van de Peer Y."/>
            <person name="Verrier P.J."/>
            <person name="Waters E."/>
            <person name="Wood A."/>
            <person name="Yang L."/>
            <person name="Cove D."/>
            <person name="Cuming A."/>
            <person name="Hasebe M."/>
            <person name="Lucas S."/>
            <person name="Mishler D.B."/>
            <person name="Reski R."/>
            <person name="Grigoriev I."/>
            <person name="Quatrano R.S."/>
            <person name="Boore J.L."/>
        </authorList>
    </citation>
    <scope>NUCLEOTIDE SEQUENCE [LARGE SCALE GENOMIC DNA]</scope>
    <source>
        <strain evidence="3 4">cv. Gransden 2004</strain>
    </source>
</reference>
<dbReference type="RefSeq" id="XP_024384615.1">
    <property type="nucleotide sequence ID" value="XM_024528847.2"/>
</dbReference>
<feature type="region of interest" description="Disordered" evidence="2">
    <location>
        <begin position="165"/>
        <end position="193"/>
    </location>
</feature>
<feature type="region of interest" description="Disordered" evidence="2">
    <location>
        <begin position="310"/>
        <end position="428"/>
    </location>
</feature>
<dbReference type="EnsemblPlants" id="Pp3c9_7640V3.6">
    <property type="protein sequence ID" value="Pp3c9_7640V3.6"/>
    <property type="gene ID" value="Pp3c9_7640"/>
</dbReference>
<dbReference type="Gramene" id="Pp3c9_7640V3.10">
    <property type="protein sequence ID" value="Pp3c9_7640V3.10"/>
    <property type="gene ID" value="Pp3c9_7640"/>
</dbReference>
<feature type="compositionally biased region" description="Polar residues" evidence="2">
    <location>
        <begin position="233"/>
        <end position="245"/>
    </location>
</feature>
<keyword evidence="1" id="KW-0175">Coiled coil</keyword>
<dbReference type="GeneID" id="112286700"/>
<feature type="compositionally biased region" description="Basic and acidic residues" evidence="2">
    <location>
        <begin position="335"/>
        <end position="361"/>
    </location>
</feature>
<dbReference type="AlphaFoldDB" id="A0A7I4FWK8"/>
<dbReference type="KEGG" id="ppp:112286700"/>
<name>A0A7I4FWK8_PHYPA</name>
<proteinExistence type="predicted"/>
<organism evidence="3 4">
    <name type="scientific">Physcomitrium patens</name>
    <name type="common">Spreading-leaved earth moss</name>
    <name type="synonym">Physcomitrella patens</name>
    <dbReference type="NCBI Taxonomy" id="3218"/>
    <lineage>
        <taxon>Eukaryota</taxon>
        <taxon>Viridiplantae</taxon>
        <taxon>Streptophyta</taxon>
        <taxon>Embryophyta</taxon>
        <taxon>Bryophyta</taxon>
        <taxon>Bryophytina</taxon>
        <taxon>Bryopsida</taxon>
        <taxon>Funariidae</taxon>
        <taxon>Funariales</taxon>
        <taxon>Funariaceae</taxon>
        <taxon>Physcomitrium</taxon>
    </lineage>
</organism>
<dbReference type="InterPro" id="IPR040420">
    <property type="entry name" value="At1g76660-like"/>
</dbReference>
<evidence type="ECO:0000313" key="4">
    <source>
        <dbReference type="Proteomes" id="UP000006727"/>
    </source>
</evidence>
<dbReference type="Proteomes" id="UP000006727">
    <property type="component" value="Chromosome 9"/>
</dbReference>